<proteinExistence type="predicted"/>
<dbReference type="Proteomes" id="UP000054164">
    <property type="component" value="Unassembled WGS sequence"/>
</dbReference>
<dbReference type="RefSeq" id="WP_242831607.1">
    <property type="nucleotide sequence ID" value="NZ_DF384213.1"/>
</dbReference>
<gene>
    <name evidence="1" type="ORF">CBO05C_0832</name>
</gene>
<dbReference type="AlphaFoldDB" id="A0A0S6TYW1"/>
<accession>A0A0S6TYW1</accession>
<sequence length="49" mass="5715">MSIAESKEKFNIDENEIIDGIDKSLSCQYPETLLTNIRRMILYSYGMCH</sequence>
<evidence type="ECO:0000313" key="1">
    <source>
        <dbReference type="EMBL" id="GAE01142.1"/>
    </source>
</evidence>
<name>A0A0S6TYW1_CLOBO</name>
<protein>
    <submittedName>
        <fullName evidence="1">Uncharacterized protein</fullName>
    </submittedName>
</protein>
<reference evidence="1" key="1">
    <citation type="submission" date="2013-10" db="EMBL/GenBank/DDBJ databases">
        <title>Draft genome sequence of Clostridium botulinum type B strain Osaka05.</title>
        <authorList>
            <person name="Sakaguchi Y."/>
            <person name="Hosomi K."/>
            <person name="Uchiyama J."/>
            <person name="Ogura Y."/>
            <person name="Sakaguchi M."/>
            <person name="Kohda T."/>
            <person name="Mukamoto M."/>
            <person name="Misawa N."/>
            <person name="Matsuzaki S."/>
            <person name="Hayashi T."/>
            <person name="Kozaki S."/>
        </authorList>
    </citation>
    <scope>NUCLEOTIDE SEQUENCE</scope>
    <source>
        <strain evidence="1">Osaka05</strain>
    </source>
</reference>
<dbReference type="HOGENOM" id="CLU_3134027_0_0_9"/>
<organism evidence="1">
    <name type="scientific">Clostridium botulinum B str. Osaka05</name>
    <dbReference type="NCBI Taxonomy" id="1407017"/>
    <lineage>
        <taxon>Bacteria</taxon>
        <taxon>Bacillati</taxon>
        <taxon>Bacillota</taxon>
        <taxon>Clostridia</taxon>
        <taxon>Eubacteriales</taxon>
        <taxon>Clostridiaceae</taxon>
        <taxon>Clostridium</taxon>
    </lineage>
</organism>
<dbReference type="EMBL" id="DF384213">
    <property type="protein sequence ID" value="GAE01142.1"/>
    <property type="molecule type" value="Genomic_DNA"/>
</dbReference>